<gene>
    <name evidence="6" type="ORF">PSM36_1445</name>
</gene>
<dbReference type="SUPFAM" id="SSF52172">
    <property type="entry name" value="CheY-like"/>
    <property type="match status" value="1"/>
</dbReference>
<dbReference type="CDD" id="cd17535">
    <property type="entry name" value="REC_NarL-like"/>
    <property type="match status" value="1"/>
</dbReference>
<feature type="domain" description="HTH luxR-type" evidence="4">
    <location>
        <begin position="149"/>
        <end position="214"/>
    </location>
</feature>
<dbReference type="CDD" id="cd06170">
    <property type="entry name" value="LuxR_C_like"/>
    <property type="match status" value="1"/>
</dbReference>
<name>A0A1R3T6R2_9BACT</name>
<keyword evidence="2 6" id="KW-0238">DNA-binding</keyword>
<dbReference type="PROSITE" id="PS50110">
    <property type="entry name" value="RESPONSE_REGULATORY"/>
    <property type="match status" value="1"/>
</dbReference>
<feature type="domain" description="Response regulatory" evidence="5">
    <location>
        <begin position="9"/>
        <end position="125"/>
    </location>
</feature>
<dbReference type="PROSITE" id="PS50043">
    <property type="entry name" value="HTH_LUXR_2"/>
    <property type="match status" value="1"/>
</dbReference>
<dbReference type="RefSeq" id="WP_076930186.1">
    <property type="nucleotide sequence ID" value="NZ_LT605205.1"/>
</dbReference>
<dbReference type="PRINTS" id="PR00038">
    <property type="entry name" value="HTHLUXR"/>
</dbReference>
<evidence type="ECO:0000256" key="1">
    <source>
        <dbReference type="ARBA" id="ARBA00022553"/>
    </source>
</evidence>
<sequence>MNTDQKECRILLVDDHELILDGLSQILKKAFARGEIIGFSNALQVFDEIKRGTYDLYIIDLQLKEMSGFELITAIRTTQPNARIIVATMHEEVWTINRLAEMNVDGIVLKSSASGHIVQAVNTVLSGDRYLCPRFSHLKNQYVSKYMSRTKKKTPLTAQEKLILKYIVDGQTSREMAETLSLSENTIETHRKNLFVKLDVRNAAQLVSVALSTGIVNDKFPI</sequence>
<dbReference type="SMART" id="SM00421">
    <property type="entry name" value="HTH_LUXR"/>
    <property type="match status" value="1"/>
</dbReference>
<dbReference type="InterPro" id="IPR001789">
    <property type="entry name" value="Sig_transdc_resp-reg_receiver"/>
</dbReference>
<dbReference type="SUPFAM" id="SSF46894">
    <property type="entry name" value="C-terminal effector domain of the bipartite response regulators"/>
    <property type="match status" value="1"/>
</dbReference>
<dbReference type="AlphaFoldDB" id="A0A1R3T6R2"/>
<dbReference type="GO" id="GO:0003677">
    <property type="term" value="F:DNA binding"/>
    <property type="evidence" value="ECO:0007669"/>
    <property type="project" value="UniProtKB-KW"/>
</dbReference>
<accession>A0A1R3T6R2</accession>
<dbReference type="Pfam" id="PF00072">
    <property type="entry name" value="Response_reg"/>
    <property type="match status" value="1"/>
</dbReference>
<dbReference type="GO" id="GO:0000160">
    <property type="term" value="P:phosphorelay signal transduction system"/>
    <property type="evidence" value="ECO:0007669"/>
    <property type="project" value="InterPro"/>
</dbReference>
<dbReference type="InterPro" id="IPR011006">
    <property type="entry name" value="CheY-like_superfamily"/>
</dbReference>
<evidence type="ECO:0000313" key="6">
    <source>
        <dbReference type="EMBL" id="SCD20267.1"/>
    </source>
</evidence>
<dbReference type="PANTHER" id="PTHR45566:SF2">
    <property type="entry name" value="NARL SUBFAMILY"/>
    <property type="match status" value="1"/>
</dbReference>
<dbReference type="KEGG" id="psac:PSM36_1445"/>
<reference evidence="6 7" key="1">
    <citation type="submission" date="2016-08" db="EMBL/GenBank/DDBJ databases">
        <authorList>
            <person name="Seilhamer J.J."/>
        </authorList>
    </citation>
    <scope>NUCLEOTIDE SEQUENCE [LARGE SCALE GENOMIC DNA]</scope>
    <source>
        <strain evidence="6">M3/6</strain>
    </source>
</reference>
<evidence type="ECO:0000256" key="2">
    <source>
        <dbReference type="ARBA" id="ARBA00023125"/>
    </source>
</evidence>
<dbReference type="SMART" id="SM00448">
    <property type="entry name" value="REC"/>
    <property type="match status" value="1"/>
</dbReference>
<dbReference type="InterPro" id="IPR036388">
    <property type="entry name" value="WH-like_DNA-bd_sf"/>
</dbReference>
<dbReference type="GO" id="GO:0006355">
    <property type="term" value="P:regulation of DNA-templated transcription"/>
    <property type="evidence" value="ECO:0007669"/>
    <property type="project" value="InterPro"/>
</dbReference>
<organism evidence="6 7">
    <name type="scientific">Proteiniphilum saccharofermentans</name>
    <dbReference type="NCBI Taxonomy" id="1642647"/>
    <lineage>
        <taxon>Bacteria</taxon>
        <taxon>Pseudomonadati</taxon>
        <taxon>Bacteroidota</taxon>
        <taxon>Bacteroidia</taxon>
        <taxon>Bacteroidales</taxon>
        <taxon>Dysgonomonadaceae</taxon>
        <taxon>Proteiniphilum</taxon>
    </lineage>
</organism>
<dbReference type="InterPro" id="IPR051015">
    <property type="entry name" value="EvgA-like"/>
</dbReference>
<dbReference type="Proteomes" id="UP000187464">
    <property type="component" value="Chromosome I"/>
</dbReference>
<evidence type="ECO:0000313" key="7">
    <source>
        <dbReference type="Proteomes" id="UP000187464"/>
    </source>
</evidence>
<dbReference type="PANTHER" id="PTHR45566">
    <property type="entry name" value="HTH-TYPE TRANSCRIPTIONAL REGULATOR YHJB-RELATED"/>
    <property type="match status" value="1"/>
</dbReference>
<dbReference type="Gene3D" id="3.40.50.2300">
    <property type="match status" value="1"/>
</dbReference>
<feature type="modified residue" description="4-aspartylphosphate" evidence="3">
    <location>
        <position position="60"/>
    </location>
</feature>
<dbReference type="STRING" id="1642647.PSM36_1445"/>
<dbReference type="InterPro" id="IPR058245">
    <property type="entry name" value="NreC/VraR/RcsB-like_REC"/>
</dbReference>
<dbReference type="InterPro" id="IPR016032">
    <property type="entry name" value="Sig_transdc_resp-reg_C-effctor"/>
</dbReference>
<dbReference type="InterPro" id="IPR000792">
    <property type="entry name" value="Tscrpt_reg_LuxR_C"/>
</dbReference>
<dbReference type="EMBL" id="LT605205">
    <property type="protein sequence ID" value="SCD20267.1"/>
    <property type="molecule type" value="Genomic_DNA"/>
</dbReference>
<dbReference type="Pfam" id="PF00196">
    <property type="entry name" value="GerE"/>
    <property type="match status" value="1"/>
</dbReference>
<keyword evidence="7" id="KW-1185">Reference proteome</keyword>
<keyword evidence="1 3" id="KW-0597">Phosphoprotein</keyword>
<evidence type="ECO:0000259" key="4">
    <source>
        <dbReference type="PROSITE" id="PS50043"/>
    </source>
</evidence>
<evidence type="ECO:0000259" key="5">
    <source>
        <dbReference type="PROSITE" id="PS50110"/>
    </source>
</evidence>
<proteinExistence type="predicted"/>
<protein>
    <submittedName>
        <fullName evidence="6">DNA-binding response regulator</fullName>
    </submittedName>
</protein>
<dbReference type="Gene3D" id="1.10.10.10">
    <property type="entry name" value="Winged helix-like DNA-binding domain superfamily/Winged helix DNA-binding domain"/>
    <property type="match status" value="1"/>
</dbReference>
<evidence type="ECO:0000256" key="3">
    <source>
        <dbReference type="PROSITE-ProRule" id="PRU00169"/>
    </source>
</evidence>